<evidence type="ECO:0000256" key="1">
    <source>
        <dbReference type="SAM" id="MobiDB-lite"/>
    </source>
</evidence>
<evidence type="ECO:0000313" key="3">
    <source>
        <dbReference type="Proteomes" id="UP000777482"/>
    </source>
</evidence>
<protein>
    <submittedName>
        <fullName evidence="2">Uncharacterized protein</fullName>
    </submittedName>
</protein>
<accession>A0A9P7B2J9</accession>
<dbReference type="Proteomes" id="UP000777482">
    <property type="component" value="Unassembled WGS sequence"/>
</dbReference>
<feature type="compositionally biased region" description="Basic residues" evidence="1">
    <location>
        <begin position="12"/>
        <end position="25"/>
    </location>
</feature>
<dbReference type="OrthoDB" id="10578074at2759"/>
<gene>
    <name evidence="2" type="ORF">C6P46_001343</name>
</gene>
<dbReference type="EMBL" id="PUHQ01000135">
    <property type="protein sequence ID" value="KAG0654892.1"/>
    <property type="molecule type" value="Genomic_DNA"/>
</dbReference>
<keyword evidence="3" id="KW-1185">Reference proteome</keyword>
<comment type="caution">
    <text evidence="2">The sequence shown here is derived from an EMBL/GenBank/DDBJ whole genome shotgun (WGS) entry which is preliminary data.</text>
</comment>
<proteinExistence type="predicted"/>
<organism evidence="2 3">
    <name type="scientific">Rhodotorula mucilaginosa</name>
    <name type="common">Yeast</name>
    <name type="synonym">Rhodotorula rubra</name>
    <dbReference type="NCBI Taxonomy" id="5537"/>
    <lineage>
        <taxon>Eukaryota</taxon>
        <taxon>Fungi</taxon>
        <taxon>Dikarya</taxon>
        <taxon>Basidiomycota</taxon>
        <taxon>Pucciniomycotina</taxon>
        <taxon>Microbotryomycetes</taxon>
        <taxon>Sporidiobolales</taxon>
        <taxon>Sporidiobolaceae</taxon>
        <taxon>Rhodotorula</taxon>
    </lineage>
</organism>
<sequence>MARAKAETATKAKTRSSKHPSKTFRKVIAPVVPEDSEGSGASSSPEDDASGAEDAADDSSSDETDGSKDSNECGDQCSAACLSKAARLRRDVARKFEGCELDKPFAWRWAHLPDLPPIPARYWSCHRGEITWRSTHKEMRHHARLGDARLEYLVPSVLGSVYKRDSLPRVAVCYLQSNKVLGAVAFAYCFGDDGVARPPHKQLHYYADMFEAFIENVFEDDPSTGTEWLKALWSSQCFPDLQSYIKEHSSSKGAPYGYSDLSRARAWWQKKRQKALSWKPRPRPV</sequence>
<dbReference type="AlphaFoldDB" id="A0A9P7B2J9"/>
<evidence type="ECO:0000313" key="2">
    <source>
        <dbReference type="EMBL" id="KAG0654892.1"/>
    </source>
</evidence>
<feature type="compositionally biased region" description="Acidic residues" evidence="1">
    <location>
        <begin position="45"/>
        <end position="64"/>
    </location>
</feature>
<feature type="region of interest" description="Disordered" evidence="1">
    <location>
        <begin position="1"/>
        <end position="74"/>
    </location>
</feature>
<reference evidence="2 3" key="1">
    <citation type="submission" date="2020-11" db="EMBL/GenBank/DDBJ databases">
        <title>Kefir isolates.</title>
        <authorList>
            <person name="Marcisauskas S."/>
            <person name="Kim Y."/>
            <person name="Blasche S."/>
        </authorList>
    </citation>
    <scope>NUCLEOTIDE SEQUENCE [LARGE SCALE GENOMIC DNA]</scope>
    <source>
        <strain evidence="2 3">KR</strain>
    </source>
</reference>
<feature type="compositionally biased region" description="Basic and acidic residues" evidence="1">
    <location>
        <begin position="1"/>
        <end position="10"/>
    </location>
</feature>
<name>A0A9P7B2J9_RHOMI</name>